<dbReference type="Pfam" id="PF07707">
    <property type="entry name" value="BACK"/>
    <property type="match status" value="1"/>
</dbReference>
<dbReference type="SUPFAM" id="SSF117281">
    <property type="entry name" value="Kelch motif"/>
    <property type="match status" value="1"/>
</dbReference>
<dbReference type="InterPro" id="IPR011705">
    <property type="entry name" value="BACK"/>
</dbReference>
<dbReference type="AlphaFoldDB" id="A0AA88NRM5"/>
<proteinExistence type="predicted"/>
<name>A0AA88NRM5_TACVA</name>
<comment type="caution">
    <text evidence="5">The sequence shown here is derived from an EMBL/GenBank/DDBJ whole genome shotgun (WGS) entry which is preliminary data.</text>
</comment>
<organism evidence="5 6">
    <name type="scientific">Tachysurus vachellii</name>
    <name type="common">Darkbarbel catfish</name>
    <name type="synonym">Pelteobagrus vachellii</name>
    <dbReference type="NCBI Taxonomy" id="175792"/>
    <lineage>
        <taxon>Eukaryota</taxon>
        <taxon>Metazoa</taxon>
        <taxon>Chordata</taxon>
        <taxon>Craniata</taxon>
        <taxon>Vertebrata</taxon>
        <taxon>Euteleostomi</taxon>
        <taxon>Actinopterygii</taxon>
        <taxon>Neopterygii</taxon>
        <taxon>Teleostei</taxon>
        <taxon>Ostariophysi</taxon>
        <taxon>Siluriformes</taxon>
        <taxon>Bagridae</taxon>
        <taxon>Tachysurus</taxon>
    </lineage>
</organism>
<feature type="compositionally biased region" description="Polar residues" evidence="3">
    <location>
        <begin position="1"/>
        <end position="16"/>
    </location>
</feature>
<dbReference type="CDD" id="cd18186">
    <property type="entry name" value="BTB_POZ_ZBTB_KLHL-like"/>
    <property type="match status" value="1"/>
</dbReference>
<dbReference type="SMART" id="SM00875">
    <property type="entry name" value="BACK"/>
    <property type="match status" value="1"/>
</dbReference>
<evidence type="ECO:0000256" key="2">
    <source>
        <dbReference type="ARBA" id="ARBA00022737"/>
    </source>
</evidence>
<dbReference type="InterPro" id="IPR011333">
    <property type="entry name" value="SKP1/BTB/POZ_sf"/>
</dbReference>
<dbReference type="Pfam" id="PF00651">
    <property type="entry name" value="BTB"/>
    <property type="match status" value="1"/>
</dbReference>
<dbReference type="SMART" id="SM00225">
    <property type="entry name" value="BTB"/>
    <property type="match status" value="2"/>
</dbReference>
<dbReference type="Gene3D" id="3.30.710.10">
    <property type="entry name" value="Potassium Channel Kv1.1, Chain A"/>
    <property type="match status" value="2"/>
</dbReference>
<dbReference type="InterPro" id="IPR000210">
    <property type="entry name" value="BTB/POZ_dom"/>
</dbReference>
<dbReference type="Pfam" id="PF01344">
    <property type="entry name" value="Kelch_1"/>
    <property type="match status" value="1"/>
</dbReference>
<keyword evidence="2" id="KW-0677">Repeat</keyword>
<keyword evidence="6" id="KW-1185">Reference proteome</keyword>
<feature type="region of interest" description="Disordered" evidence="3">
    <location>
        <begin position="1"/>
        <end position="58"/>
    </location>
</feature>
<feature type="domain" description="BTB" evidence="4">
    <location>
        <begin position="260"/>
        <end position="328"/>
    </location>
</feature>
<dbReference type="Pfam" id="PF24681">
    <property type="entry name" value="Kelch_KLHDC2_KLHL20_DRC7"/>
    <property type="match status" value="1"/>
</dbReference>
<accession>A0AA88NRM5</accession>
<protein>
    <recommendedName>
        <fullName evidence="4">BTB domain-containing protein</fullName>
    </recommendedName>
</protein>
<dbReference type="InterPro" id="IPR015915">
    <property type="entry name" value="Kelch-typ_b-propeller"/>
</dbReference>
<dbReference type="PANTHER" id="PTHR45632:SF14">
    <property type="entry name" value="KELCH-LIKE PROTEIN 33"/>
    <property type="match status" value="1"/>
</dbReference>
<evidence type="ECO:0000313" key="6">
    <source>
        <dbReference type="Proteomes" id="UP001187315"/>
    </source>
</evidence>
<dbReference type="PANTHER" id="PTHR45632">
    <property type="entry name" value="LD33804P"/>
    <property type="match status" value="1"/>
</dbReference>
<gene>
    <name evidence="5" type="ORF">Q7C36_001743</name>
</gene>
<feature type="compositionally biased region" description="Polar residues" evidence="3">
    <location>
        <begin position="36"/>
        <end position="47"/>
    </location>
</feature>
<evidence type="ECO:0000259" key="4">
    <source>
        <dbReference type="PROSITE" id="PS50097"/>
    </source>
</evidence>
<dbReference type="PROSITE" id="PS50097">
    <property type="entry name" value="BTB"/>
    <property type="match status" value="2"/>
</dbReference>
<dbReference type="SMART" id="SM00612">
    <property type="entry name" value="Kelch"/>
    <property type="match status" value="5"/>
</dbReference>
<evidence type="ECO:0000256" key="3">
    <source>
        <dbReference type="SAM" id="MobiDB-lite"/>
    </source>
</evidence>
<dbReference type="Pfam" id="PF21536">
    <property type="entry name" value="BTB_KLHL33"/>
    <property type="match status" value="1"/>
</dbReference>
<sequence length="817" mass="91367">MHCLSSLQQNNASAAKTSKKQEQQLSLRQRMALFQASPSDRQTSSKGSDMCKSKKGGAETNTSISVSLRVQKEVNEYKACSSSTLSNNHLNEAPMFTSCLPPSDPCNSQELISFLLPSYCDSLFKSICSLKEEGLLLDCSLQLLGNTHKAHQLVLAAVSQKAEAWLCSKNMVVNLDNLGGSACHITYAGLKAVLNFAYCGEVNMIYPEARNLEEILMACRCLEVDRLAEVCKAEDPSSGRVEREHCLQVIRTLWKRHVGCDVIMEVESGERFPAHRVILAAGGDYFRALFCSGLRESKEEVVCMQGIASWVLESMLEFIYSGQLKLGWQNIWDLTEAFLQFQLQGAQTLCSQFLHDHMNDASCLDTLFLAETYGLEHLGRAAEEYALSHFQQVSERENFKDLTCTLLERLLGKDELRADSEVVVFRALMSWVEENKAYNLPNLPELLQRVRFPLMSPTELEEVEGCRLLSRNAEGREALQIVRKLLKGNQGAIGCKPRNPNQVLVLVGGDSVDDNFERREPNRSLWFAQRFLRGEGLIRTIEWEPLVQLPDPPRLRHCVCVLNNFLYILGGRKYYGKLDILKSVVRFSPAHCKWECLPDMASPRDYFAAVCWRGKVFVLGGNLDDTTYLDSVEYYTPEDNTWRSAHPLDTPISGHAAAILDGEIFLSGGCDSHQHCLPSLWHYDPVYGCSNRAPMESGAGRAGHVMLAVGNQLVVAGGLQPLQVGFGDQLQCEAYDVLHNCWMPLPPLPRPHLSPAATSLDGMLYVLGGYSSDSGYDTPWVYRYDPRDKFWDKLGTMPHAYADLAACMLQLPISLRG</sequence>
<dbReference type="InterPro" id="IPR006652">
    <property type="entry name" value="Kelch_1"/>
</dbReference>
<evidence type="ECO:0000313" key="5">
    <source>
        <dbReference type="EMBL" id="KAK2865687.1"/>
    </source>
</evidence>
<dbReference type="FunFam" id="1.25.40.420:FF:000001">
    <property type="entry name" value="Kelch-like family member 12"/>
    <property type="match status" value="1"/>
</dbReference>
<dbReference type="Proteomes" id="UP001187315">
    <property type="component" value="Unassembled WGS sequence"/>
</dbReference>
<dbReference type="Gene3D" id="1.25.40.420">
    <property type="match status" value="1"/>
</dbReference>
<keyword evidence="1" id="KW-0880">Kelch repeat</keyword>
<dbReference type="EMBL" id="JAVHJS010000002">
    <property type="protein sequence ID" value="KAK2865687.1"/>
    <property type="molecule type" value="Genomic_DNA"/>
</dbReference>
<dbReference type="Gene3D" id="2.120.10.80">
    <property type="entry name" value="Kelch-type beta propeller"/>
    <property type="match status" value="2"/>
</dbReference>
<feature type="domain" description="BTB" evidence="4">
    <location>
        <begin position="137"/>
        <end position="206"/>
    </location>
</feature>
<dbReference type="SUPFAM" id="SSF54695">
    <property type="entry name" value="POZ domain"/>
    <property type="match status" value="2"/>
</dbReference>
<evidence type="ECO:0000256" key="1">
    <source>
        <dbReference type="ARBA" id="ARBA00022441"/>
    </source>
</evidence>
<reference evidence="5" key="1">
    <citation type="submission" date="2023-08" db="EMBL/GenBank/DDBJ databases">
        <title>Pelteobagrus vachellii genome.</title>
        <authorList>
            <person name="Liu H."/>
        </authorList>
    </citation>
    <scope>NUCLEOTIDE SEQUENCE</scope>
    <source>
        <strain evidence="5">PRFRI_2022a</strain>
        <tissue evidence="5">Muscle</tissue>
    </source>
</reference>